<reference evidence="8 9" key="1">
    <citation type="submission" date="2018-06" db="EMBL/GenBank/DDBJ databases">
        <title>Freshwater and sediment microbial communities from various areas in North America, analyzing microbe dynamics in response to fracking.</title>
        <authorList>
            <person name="Lamendella R."/>
        </authorList>
    </citation>
    <scope>NUCLEOTIDE SEQUENCE [LARGE SCALE GENOMIC DNA]</scope>
    <source>
        <strain evidence="8 9">3b_TX</strain>
    </source>
</reference>
<dbReference type="AlphaFoldDB" id="A0A366IKN3"/>
<protein>
    <recommendedName>
        <fullName evidence="1">peptide chain release factor N(5)-glutamine methyltransferase</fullName>
        <ecNumber evidence="1">2.1.1.297</ecNumber>
    </recommendedName>
</protein>
<dbReference type="PANTHER" id="PTHR18895">
    <property type="entry name" value="HEMK METHYLTRANSFERASE"/>
    <property type="match status" value="1"/>
</dbReference>
<dbReference type="InterPro" id="IPR019874">
    <property type="entry name" value="RF_methyltr_PrmC"/>
</dbReference>
<dbReference type="Pfam" id="PF17827">
    <property type="entry name" value="PrmC_N"/>
    <property type="match status" value="1"/>
</dbReference>
<dbReference type="NCBIfam" id="TIGR03534">
    <property type="entry name" value="RF_mod_PrmC"/>
    <property type="match status" value="1"/>
</dbReference>
<name>A0A366IKN3_9MICO</name>
<accession>A0A366IKN3</accession>
<dbReference type="InterPro" id="IPR007848">
    <property type="entry name" value="Small_mtfrase_dom"/>
</dbReference>
<keyword evidence="9" id="KW-1185">Reference proteome</keyword>
<dbReference type="GO" id="GO:0003676">
    <property type="term" value="F:nucleic acid binding"/>
    <property type="evidence" value="ECO:0007669"/>
    <property type="project" value="InterPro"/>
</dbReference>
<dbReference type="PROSITE" id="PS00092">
    <property type="entry name" value="N6_MTASE"/>
    <property type="match status" value="1"/>
</dbReference>
<keyword evidence="4" id="KW-0949">S-adenosyl-L-methionine</keyword>
<dbReference type="NCBIfam" id="TIGR00536">
    <property type="entry name" value="hemK_fam"/>
    <property type="match status" value="1"/>
</dbReference>
<gene>
    <name evidence="8" type="ORF">DFO65_103287</name>
</gene>
<evidence type="ECO:0000259" key="7">
    <source>
        <dbReference type="Pfam" id="PF17827"/>
    </source>
</evidence>
<evidence type="ECO:0000256" key="2">
    <source>
        <dbReference type="ARBA" id="ARBA00022603"/>
    </source>
</evidence>
<organism evidence="8 9">
    <name type="scientific">Brevibacterium celere</name>
    <dbReference type="NCBI Taxonomy" id="225845"/>
    <lineage>
        <taxon>Bacteria</taxon>
        <taxon>Bacillati</taxon>
        <taxon>Actinomycetota</taxon>
        <taxon>Actinomycetes</taxon>
        <taxon>Micrococcales</taxon>
        <taxon>Brevibacteriaceae</taxon>
        <taxon>Brevibacterium</taxon>
    </lineage>
</organism>
<evidence type="ECO:0000259" key="6">
    <source>
        <dbReference type="Pfam" id="PF05175"/>
    </source>
</evidence>
<evidence type="ECO:0000313" key="9">
    <source>
        <dbReference type="Proteomes" id="UP000253509"/>
    </source>
</evidence>
<dbReference type="EMBL" id="QNSB01000003">
    <property type="protein sequence ID" value="RBP72993.1"/>
    <property type="molecule type" value="Genomic_DNA"/>
</dbReference>
<keyword evidence="3 8" id="KW-0808">Transferase</keyword>
<dbReference type="Pfam" id="PF05175">
    <property type="entry name" value="MTS"/>
    <property type="match status" value="1"/>
</dbReference>
<evidence type="ECO:0000256" key="5">
    <source>
        <dbReference type="ARBA" id="ARBA00048391"/>
    </source>
</evidence>
<dbReference type="PANTHER" id="PTHR18895:SF74">
    <property type="entry name" value="MTRF1L RELEASE FACTOR GLUTAMINE METHYLTRANSFERASE"/>
    <property type="match status" value="1"/>
</dbReference>
<comment type="catalytic activity">
    <reaction evidence="5">
        <text>L-glutaminyl-[peptide chain release factor] + S-adenosyl-L-methionine = N(5)-methyl-L-glutaminyl-[peptide chain release factor] + S-adenosyl-L-homocysteine + H(+)</text>
        <dbReference type="Rhea" id="RHEA:42896"/>
        <dbReference type="Rhea" id="RHEA-COMP:10271"/>
        <dbReference type="Rhea" id="RHEA-COMP:10272"/>
        <dbReference type="ChEBI" id="CHEBI:15378"/>
        <dbReference type="ChEBI" id="CHEBI:30011"/>
        <dbReference type="ChEBI" id="CHEBI:57856"/>
        <dbReference type="ChEBI" id="CHEBI:59789"/>
        <dbReference type="ChEBI" id="CHEBI:61891"/>
        <dbReference type="EC" id="2.1.1.297"/>
    </reaction>
</comment>
<comment type="caution">
    <text evidence="8">The sequence shown here is derived from an EMBL/GenBank/DDBJ whole genome shotgun (WGS) entry which is preliminary data.</text>
</comment>
<dbReference type="Gene3D" id="1.10.8.10">
    <property type="entry name" value="DNA helicase RuvA subunit, C-terminal domain"/>
    <property type="match status" value="1"/>
</dbReference>
<evidence type="ECO:0000256" key="1">
    <source>
        <dbReference type="ARBA" id="ARBA00012771"/>
    </source>
</evidence>
<feature type="domain" description="Release factor glutamine methyltransferase N-terminal" evidence="7">
    <location>
        <begin position="20"/>
        <end position="92"/>
    </location>
</feature>
<keyword evidence="2 8" id="KW-0489">Methyltransferase</keyword>
<feature type="domain" description="Methyltransferase small" evidence="6">
    <location>
        <begin position="139"/>
        <end position="224"/>
    </location>
</feature>
<dbReference type="GO" id="GO:0102559">
    <property type="term" value="F:peptide chain release factor N(5)-glutamine methyltransferase activity"/>
    <property type="evidence" value="ECO:0007669"/>
    <property type="project" value="UniProtKB-EC"/>
</dbReference>
<dbReference type="InterPro" id="IPR029063">
    <property type="entry name" value="SAM-dependent_MTases_sf"/>
</dbReference>
<dbReference type="Gene3D" id="3.40.50.150">
    <property type="entry name" value="Vaccinia Virus protein VP39"/>
    <property type="match status" value="1"/>
</dbReference>
<evidence type="ECO:0000256" key="3">
    <source>
        <dbReference type="ARBA" id="ARBA00022679"/>
    </source>
</evidence>
<dbReference type="Proteomes" id="UP000253509">
    <property type="component" value="Unassembled WGS sequence"/>
</dbReference>
<evidence type="ECO:0000313" key="8">
    <source>
        <dbReference type="EMBL" id="RBP72993.1"/>
    </source>
</evidence>
<evidence type="ECO:0000256" key="4">
    <source>
        <dbReference type="ARBA" id="ARBA00022691"/>
    </source>
</evidence>
<dbReference type="EC" id="2.1.1.297" evidence="1"/>
<dbReference type="InterPro" id="IPR050320">
    <property type="entry name" value="N5-glutamine_MTase"/>
</dbReference>
<sequence>MPSGTEMDHVPALSAADVPQALRAAAGILAKGGVASPETDASALLAHAWGIEVRELSRRRLFAEAVPAAVLTDFAELIARRGTRVPLQHLTGSAAFRRLDLLVGPGVFVPRPETELLVTELLAELERLDERLDRDGDSAPFVIDLCSGSGAIALSVAHEHPRVRVLGIEREPAALEWSLRNRERVAVGASTVDFVRGDATAVVGDRPDLRSSADVVVTNPPYVPDDARPREPEVADHDPAAALYGGAGGLEIPALIIDQAEKLLRPGGLLLMEHGEEQGAGVRELIAATASLRGARTAQDYTGRDRFTVARRTGDDR</sequence>
<dbReference type="GO" id="GO:0032259">
    <property type="term" value="P:methylation"/>
    <property type="evidence" value="ECO:0007669"/>
    <property type="project" value="UniProtKB-KW"/>
</dbReference>
<proteinExistence type="predicted"/>
<dbReference type="SUPFAM" id="SSF53335">
    <property type="entry name" value="S-adenosyl-L-methionine-dependent methyltransferases"/>
    <property type="match status" value="1"/>
</dbReference>
<dbReference type="InterPro" id="IPR002052">
    <property type="entry name" value="DNA_methylase_N6_adenine_CS"/>
</dbReference>
<dbReference type="InterPro" id="IPR004556">
    <property type="entry name" value="HemK-like"/>
</dbReference>
<dbReference type="InterPro" id="IPR040758">
    <property type="entry name" value="PrmC_N"/>
</dbReference>
<dbReference type="CDD" id="cd02440">
    <property type="entry name" value="AdoMet_MTases"/>
    <property type="match status" value="1"/>
</dbReference>